<dbReference type="OrthoDB" id="9977870at2759"/>
<evidence type="ECO:0000259" key="12">
    <source>
        <dbReference type="PROSITE" id="PS51873"/>
    </source>
</evidence>
<dbReference type="PANTHER" id="PTHR11685">
    <property type="entry name" value="RBR FAMILY RING FINGER AND IBR DOMAIN-CONTAINING"/>
    <property type="match status" value="1"/>
</dbReference>
<dbReference type="GO" id="GO:0061630">
    <property type="term" value="F:ubiquitin protein ligase activity"/>
    <property type="evidence" value="ECO:0007669"/>
    <property type="project" value="UniProtKB-EC"/>
</dbReference>
<evidence type="ECO:0000256" key="8">
    <source>
        <dbReference type="ARBA" id="ARBA00022833"/>
    </source>
</evidence>
<evidence type="ECO:0000313" key="13">
    <source>
        <dbReference type="EMBL" id="KAF9870079.1"/>
    </source>
</evidence>
<dbReference type="GO" id="GO:0016567">
    <property type="term" value="P:protein ubiquitination"/>
    <property type="evidence" value="ECO:0007669"/>
    <property type="project" value="InterPro"/>
</dbReference>
<feature type="region of interest" description="Disordered" evidence="10">
    <location>
        <begin position="94"/>
        <end position="367"/>
    </location>
</feature>
<feature type="compositionally biased region" description="Basic residues" evidence="10">
    <location>
        <begin position="270"/>
        <end position="287"/>
    </location>
</feature>
<comment type="caution">
    <text evidence="13">The sequence shown here is derived from an EMBL/GenBank/DDBJ whole genome shotgun (WGS) entry which is preliminary data.</text>
</comment>
<accession>A0A9P6HTT0</accession>
<evidence type="ECO:0000256" key="2">
    <source>
        <dbReference type="ARBA" id="ARBA00012251"/>
    </source>
</evidence>
<dbReference type="CDD" id="cd20335">
    <property type="entry name" value="BRcat_RBR"/>
    <property type="match status" value="1"/>
</dbReference>
<dbReference type="CDD" id="cd22584">
    <property type="entry name" value="Rcat_RBR_unk"/>
    <property type="match status" value="1"/>
</dbReference>
<keyword evidence="7" id="KW-0833">Ubl conjugation pathway</keyword>
<feature type="region of interest" description="Disordered" evidence="10">
    <location>
        <begin position="690"/>
        <end position="709"/>
    </location>
</feature>
<feature type="domain" description="RING-type" evidence="12">
    <location>
        <begin position="385"/>
        <end position="584"/>
    </location>
</feature>
<dbReference type="InterPro" id="IPR044066">
    <property type="entry name" value="TRIAD_supradom"/>
</dbReference>
<keyword evidence="8" id="KW-0862">Zinc</keyword>
<feature type="compositionally biased region" description="Basic residues" evidence="10">
    <location>
        <begin position="122"/>
        <end position="138"/>
    </location>
</feature>
<feature type="compositionally biased region" description="Low complexity" evidence="10">
    <location>
        <begin position="345"/>
        <end position="359"/>
    </location>
</feature>
<evidence type="ECO:0000259" key="11">
    <source>
        <dbReference type="PROSITE" id="PS50089"/>
    </source>
</evidence>
<dbReference type="AlphaFoldDB" id="A0A9P6HTT0"/>
<feature type="region of interest" description="Disordered" evidence="10">
    <location>
        <begin position="1"/>
        <end position="82"/>
    </location>
</feature>
<evidence type="ECO:0000256" key="9">
    <source>
        <dbReference type="PROSITE-ProRule" id="PRU00175"/>
    </source>
</evidence>
<feature type="region of interest" description="Disordered" evidence="10">
    <location>
        <begin position="607"/>
        <end position="631"/>
    </location>
</feature>
<keyword evidence="14" id="KW-1185">Reference proteome</keyword>
<gene>
    <name evidence="13" type="ORF">CkaCkLH20_12438</name>
</gene>
<evidence type="ECO:0000313" key="14">
    <source>
        <dbReference type="Proteomes" id="UP000781932"/>
    </source>
</evidence>
<dbReference type="PROSITE" id="PS00518">
    <property type="entry name" value="ZF_RING_1"/>
    <property type="match status" value="1"/>
</dbReference>
<evidence type="ECO:0000256" key="5">
    <source>
        <dbReference type="ARBA" id="ARBA00022737"/>
    </source>
</evidence>
<evidence type="ECO:0000256" key="1">
    <source>
        <dbReference type="ARBA" id="ARBA00001798"/>
    </source>
</evidence>
<feature type="compositionally biased region" description="Pro residues" evidence="10">
    <location>
        <begin position="692"/>
        <end position="701"/>
    </location>
</feature>
<feature type="compositionally biased region" description="Basic and acidic residues" evidence="10">
    <location>
        <begin position="178"/>
        <end position="216"/>
    </location>
</feature>
<dbReference type="GeneID" id="62168225"/>
<reference evidence="13" key="1">
    <citation type="submission" date="2020-03" db="EMBL/GenBank/DDBJ databases">
        <authorList>
            <person name="He L."/>
        </authorList>
    </citation>
    <scope>NUCLEOTIDE SEQUENCE</scope>
    <source>
        <strain evidence="13">CkLH20</strain>
    </source>
</reference>
<dbReference type="InterPro" id="IPR031127">
    <property type="entry name" value="E3_UB_ligase_RBR"/>
</dbReference>
<dbReference type="Gene3D" id="3.30.40.10">
    <property type="entry name" value="Zinc/RING finger domain, C3HC4 (zinc finger)"/>
    <property type="match status" value="1"/>
</dbReference>
<dbReference type="RefSeq" id="XP_038739540.1">
    <property type="nucleotide sequence ID" value="XM_038895151.1"/>
</dbReference>
<dbReference type="SMART" id="SM00647">
    <property type="entry name" value="IBR"/>
    <property type="match status" value="2"/>
</dbReference>
<keyword evidence="4" id="KW-0479">Metal-binding</keyword>
<dbReference type="SUPFAM" id="SSF57850">
    <property type="entry name" value="RING/U-box"/>
    <property type="match status" value="2"/>
</dbReference>
<evidence type="ECO:0000256" key="10">
    <source>
        <dbReference type="SAM" id="MobiDB-lite"/>
    </source>
</evidence>
<reference evidence="13" key="2">
    <citation type="submission" date="2020-11" db="EMBL/GenBank/DDBJ databases">
        <title>Whole genome sequencing of Colletotrichum sp.</title>
        <authorList>
            <person name="Li H."/>
        </authorList>
    </citation>
    <scope>NUCLEOTIDE SEQUENCE</scope>
    <source>
        <strain evidence="13">CkLH20</strain>
    </source>
</reference>
<feature type="region of interest" description="Disordered" evidence="10">
    <location>
        <begin position="829"/>
        <end position="858"/>
    </location>
</feature>
<dbReference type="GO" id="GO:0008270">
    <property type="term" value="F:zinc ion binding"/>
    <property type="evidence" value="ECO:0007669"/>
    <property type="project" value="UniProtKB-KW"/>
</dbReference>
<feature type="compositionally biased region" description="Basic and acidic residues" evidence="10">
    <location>
        <begin position="1"/>
        <end position="11"/>
    </location>
</feature>
<dbReference type="InterPro" id="IPR013083">
    <property type="entry name" value="Znf_RING/FYVE/PHD"/>
</dbReference>
<keyword evidence="5" id="KW-0677">Repeat</keyword>
<comment type="catalytic activity">
    <reaction evidence="1">
        <text>[E2 ubiquitin-conjugating enzyme]-S-ubiquitinyl-L-cysteine + [acceptor protein]-L-lysine = [E2 ubiquitin-conjugating enzyme]-L-cysteine + [acceptor protein]-N(6)-ubiquitinyl-L-lysine.</text>
        <dbReference type="EC" id="2.3.2.31"/>
    </reaction>
</comment>
<keyword evidence="6 9" id="KW-0863">Zinc-finger</keyword>
<dbReference type="Gene3D" id="1.20.120.1750">
    <property type="match status" value="1"/>
</dbReference>
<dbReference type="InterPro" id="IPR001841">
    <property type="entry name" value="Znf_RING"/>
</dbReference>
<feature type="domain" description="RING-type" evidence="11">
    <location>
        <begin position="389"/>
        <end position="433"/>
    </location>
</feature>
<sequence length="879" mass="99839">MAYRDVDDWHRRTAQRRYPPSPLPVAEHEWHGAGETTFDSLPYRRPKDLIPAPDETTSSPGRSRISRNSSGASATVVETMPVLSRAQVPETYRRGRYPAPDYDFDSYAEEDDMVPAPGPRMSPRRGRSPRAAHHSRPRRVYEKSSTSSPSRSEADTDEDSATSISTEDEKRLRRLDRARREKEKDRLERLERQERQEKRARRAVPEERRPPPEENKKKPKRRRKIREIVYVEEDDESTVHTPRRPADARSSSPLRHRSRLSRSASERHYSRPRSHSPVRRSSQHRPSAKTYDFVSKPPASSKRPAHGTLPARGDSDLGPSRPSRRHQSDVVYADSRLVRRSKTMSGAASHVTSHSTASSNKHPTGFMGHMLTGSARSHSPEKPVRMDNCVICMDELRASKHPKLKCGHRMCDSCLKWSFQLSIKNLSSMPPKCCTSDYIPLEYVERLLSSDFKNKWNRKYLEYSTRNRIYCPSRRCGEWIRPGDMRRRGGRKCGSCRACGLEVCCSCKGRWHSSRDCPDDEDTTRFLEQAKEAGWQRCYKCSHMIQLEEGCNHMTCQCGAQFCMICGVKWKNCECPWFNHETAGEDRLHDLPVPAVVQRLDRLDLTTTSRSMRPMIESGPPPRSRSQDYDSRLVRRFQDNRDEDTRRFSSYEDDNVFDRGYGEMVGVGGTAVGSFLENDYRRDAEDVFVSGPPVPPAPTPPAAFERPAPKDRYVSGVNRARGLPPDSMGQRLAERFSEYRASPAGPSRTGMMAAPPVSSLGPITAPPLGPPPMGPPPPMTAAMGMGPPPPIPLLRRHTMEEEMYNGARTTRPSERVVPGRMVHDYEREAAVHAPRSRRRPYAEPKSSTLAGLTGPGRGMNRVFEWRNHVHPGMPEDTRA</sequence>
<proteinExistence type="predicted"/>
<dbReference type="Proteomes" id="UP000781932">
    <property type="component" value="Unassembled WGS sequence"/>
</dbReference>
<dbReference type="EC" id="2.3.2.31" evidence="2"/>
<dbReference type="InterPro" id="IPR002867">
    <property type="entry name" value="IBR_dom"/>
</dbReference>
<keyword evidence="3" id="KW-0808">Transferase</keyword>
<evidence type="ECO:0000256" key="4">
    <source>
        <dbReference type="ARBA" id="ARBA00022723"/>
    </source>
</evidence>
<evidence type="ECO:0000256" key="7">
    <source>
        <dbReference type="ARBA" id="ARBA00022786"/>
    </source>
</evidence>
<protein>
    <recommendedName>
        <fullName evidence="2">RBR-type E3 ubiquitin transferase</fullName>
        <ecNumber evidence="2">2.3.2.31</ecNumber>
    </recommendedName>
</protein>
<evidence type="ECO:0000256" key="6">
    <source>
        <dbReference type="ARBA" id="ARBA00022771"/>
    </source>
</evidence>
<dbReference type="PROSITE" id="PS50089">
    <property type="entry name" value="ZF_RING_2"/>
    <property type="match status" value="1"/>
</dbReference>
<dbReference type="EMBL" id="JAATWM020000059">
    <property type="protein sequence ID" value="KAF9870079.1"/>
    <property type="molecule type" value="Genomic_DNA"/>
</dbReference>
<dbReference type="PROSITE" id="PS51873">
    <property type="entry name" value="TRIAD"/>
    <property type="match status" value="1"/>
</dbReference>
<feature type="compositionally biased region" description="Acidic residues" evidence="10">
    <location>
        <begin position="102"/>
        <end position="113"/>
    </location>
</feature>
<dbReference type="Pfam" id="PF01485">
    <property type="entry name" value="IBR"/>
    <property type="match status" value="2"/>
</dbReference>
<dbReference type="InterPro" id="IPR017907">
    <property type="entry name" value="Znf_RING_CS"/>
</dbReference>
<feature type="compositionally biased region" description="Polar residues" evidence="10">
    <location>
        <begin position="55"/>
        <end position="73"/>
    </location>
</feature>
<organism evidence="13 14">
    <name type="scientific">Colletotrichum karsti</name>
    <dbReference type="NCBI Taxonomy" id="1095194"/>
    <lineage>
        <taxon>Eukaryota</taxon>
        <taxon>Fungi</taxon>
        <taxon>Dikarya</taxon>
        <taxon>Ascomycota</taxon>
        <taxon>Pezizomycotina</taxon>
        <taxon>Sordariomycetes</taxon>
        <taxon>Hypocreomycetidae</taxon>
        <taxon>Glomerellales</taxon>
        <taxon>Glomerellaceae</taxon>
        <taxon>Colletotrichum</taxon>
        <taxon>Colletotrichum boninense species complex</taxon>
    </lineage>
</organism>
<evidence type="ECO:0000256" key="3">
    <source>
        <dbReference type="ARBA" id="ARBA00022679"/>
    </source>
</evidence>
<name>A0A9P6HTT0_9PEZI</name>